<dbReference type="AlphaFoldDB" id="A0ABD0LNJ5"/>
<gene>
    <name evidence="2" type="ORF">BaRGS_00007905</name>
</gene>
<dbReference type="Proteomes" id="UP001519460">
    <property type="component" value="Unassembled WGS sequence"/>
</dbReference>
<dbReference type="Pfam" id="PF15633">
    <property type="entry name" value="Tox-ART-HYD1"/>
    <property type="match status" value="1"/>
</dbReference>
<evidence type="ECO:0000313" key="3">
    <source>
        <dbReference type="Proteomes" id="UP001519460"/>
    </source>
</evidence>
<sequence>MDFYHYTSNEGLNAIVQSGYIQPSTLEGADAFFGEGVYGTSLPPSVGKRKLAENNWGGLWKQHEDAGKVDHAIYLKIPGDKLIQAKSDRDIYIYKGKLVLKDYPGWKTYDLDDFK</sequence>
<reference evidence="2 3" key="1">
    <citation type="journal article" date="2023" name="Sci. Data">
        <title>Genome assembly of the Korean intertidal mud-creeper Batillaria attramentaria.</title>
        <authorList>
            <person name="Patra A.K."/>
            <person name="Ho P.T."/>
            <person name="Jun S."/>
            <person name="Lee S.J."/>
            <person name="Kim Y."/>
            <person name="Won Y.J."/>
        </authorList>
    </citation>
    <scope>NUCLEOTIDE SEQUENCE [LARGE SCALE GENOMIC DNA]</scope>
    <source>
        <strain evidence="2">Wonlab-2016</strain>
    </source>
</reference>
<protein>
    <recommendedName>
        <fullName evidence="1">Tox-ART-HYD1 domain-containing protein</fullName>
    </recommendedName>
</protein>
<proteinExistence type="predicted"/>
<comment type="caution">
    <text evidence="2">The sequence shown here is derived from an EMBL/GenBank/DDBJ whole genome shotgun (WGS) entry which is preliminary data.</text>
</comment>
<name>A0ABD0LNJ5_9CAEN</name>
<accession>A0ABD0LNJ5</accession>
<evidence type="ECO:0000259" key="1">
    <source>
        <dbReference type="Pfam" id="PF15633"/>
    </source>
</evidence>
<evidence type="ECO:0000313" key="2">
    <source>
        <dbReference type="EMBL" id="KAK7501025.1"/>
    </source>
</evidence>
<dbReference type="EMBL" id="JACVVK020000034">
    <property type="protein sequence ID" value="KAK7501025.1"/>
    <property type="molecule type" value="Genomic_DNA"/>
</dbReference>
<feature type="domain" description="Tox-ART-HYD1" evidence="1">
    <location>
        <begin position="4"/>
        <end position="79"/>
    </location>
</feature>
<keyword evidence="3" id="KW-1185">Reference proteome</keyword>
<dbReference type="InterPro" id="IPR028920">
    <property type="entry name" value="Tox-ART-HYD1_dom"/>
</dbReference>
<organism evidence="2 3">
    <name type="scientific">Batillaria attramentaria</name>
    <dbReference type="NCBI Taxonomy" id="370345"/>
    <lineage>
        <taxon>Eukaryota</taxon>
        <taxon>Metazoa</taxon>
        <taxon>Spiralia</taxon>
        <taxon>Lophotrochozoa</taxon>
        <taxon>Mollusca</taxon>
        <taxon>Gastropoda</taxon>
        <taxon>Caenogastropoda</taxon>
        <taxon>Sorbeoconcha</taxon>
        <taxon>Cerithioidea</taxon>
        <taxon>Batillariidae</taxon>
        <taxon>Batillaria</taxon>
    </lineage>
</organism>